<protein>
    <submittedName>
        <fullName evidence="1">Uncharacterized protein</fullName>
    </submittedName>
</protein>
<evidence type="ECO:0000313" key="1">
    <source>
        <dbReference type="EMBL" id="OJT09664.1"/>
    </source>
</evidence>
<proteinExistence type="predicted"/>
<reference evidence="1 2" key="1">
    <citation type="submission" date="2016-10" db="EMBL/GenBank/DDBJ databases">
        <title>Genome sequence of the basidiomycete white-rot fungus Trametes pubescens.</title>
        <authorList>
            <person name="Makela M.R."/>
            <person name="Granchi Z."/>
            <person name="Peng M."/>
            <person name="De Vries R.P."/>
            <person name="Grigoriev I."/>
            <person name="Riley R."/>
            <person name="Hilden K."/>
        </authorList>
    </citation>
    <scope>NUCLEOTIDE SEQUENCE [LARGE SCALE GENOMIC DNA]</scope>
    <source>
        <strain evidence="1 2">FBCC735</strain>
    </source>
</reference>
<dbReference type="EMBL" id="MNAD01000890">
    <property type="protein sequence ID" value="OJT09664.1"/>
    <property type="molecule type" value="Genomic_DNA"/>
</dbReference>
<dbReference type="AlphaFoldDB" id="A0A1M2VPY9"/>
<name>A0A1M2VPY9_TRAPU</name>
<comment type="caution">
    <text evidence="1">The sequence shown here is derived from an EMBL/GenBank/DDBJ whole genome shotgun (WGS) entry which is preliminary data.</text>
</comment>
<evidence type="ECO:0000313" key="2">
    <source>
        <dbReference type="Proteomes" id="UP000184267"/>
    </source>
</evidence>
<sequence>MFTYRYWTKDQAQVVLPFPAIHGHWRTHYPRFGWDVVPSKEMAGHGVRDPGVLHIKAEHGSRSNPG</sequence>
<accession>A0A1M2VPY9</accession>
<gene>
    <name evidence="1" type="ORF">TRAPUB_13855</name>
</gene>
<dbReference type="Proteomes" id="UP000184267">
    <property type="component" value="Unassembled WGS sequence"/>
</dbReference>
<organism evidence="1 2">
    <name type="scientific">Trametes pubescens</name>
    <name type="common">White-rot fungus</name>
    <dbReference type="NCBI Taxonomy" id="154538"/>
    <lineage>
        <taxon>Eukaryota</taxon>
        <taxon>Fungi</taxon>
        <taxon>Dikarya</taxon>
        <taxon>Basidiomycota</taxon>
        <taxon>Agaricomycotina</taxon>
        <taxon>Agaricomycetes</taxon>
        <taxon>Polyporales</taxon>
        <taxon>Polyporaceae</taxon>
        <taxon>Trametes</taxon>
    </lineage>
</organism>
<keyword evidence="2" id="KW-1185">Reference proteome</keyword>